<dbReference type="PANTHER" id="PTHR30383">
    <property type="entry name" value="THIOESTERASE 1/PROTEASE 1/LYSOPHOSPHOLIPASE L1"/>
    <property type="match status" value="1"/>
</dbReference>
<dbReference type="PROSITE" id="PS01098">
    <property type="entry name" value="LIPASE_GDSL_SER"/>
    <property type="match status" value="1"/>
</dbReference>
<accession>A0ABV7HZ46</accession>
<comment type="caution">
    <text evidence="3">The sequence shown here is derived from an EMBL/GenBank/DDBJ whole genome shotgun (WGS) entry which is preliminary data.</text>
</comment>
<dbReference type="RefSeq" id="WP_382418455.1">
    <property type="nucleotide sequence ID" value="NZ_AP031500.1"/>
</dbReference>
<evidence type="ECO:0000256" key="1">
    <source>
        <dbReference type="SAM" id="SignalP"/>
    </source>
</evidence>
<feature type="chain" id="PRO_5045337165" evidence="1">
    <location>
        <begin position="29"/>
        <end position="213"/>
    </location>
</feature>
<dbReference type="InterPro" id="IPR051532">
    <property type="entry name" value="Ester_Hydrolysis_Enzymes"/>
</dbReference>
<dbReference type="Pfam" id="PF13472">
    <property type="entry name" value="Lipase_GDSL_2"/>
    <property type="match status" value="1"/>
</dbReference>
<feature type="domain" description="SGNH hydrolase-type esterase" evidence="2">
    <location>
        <begin position="36"/>
        <end position="197"/>
    </location>
</feature>
<name>A0ABV7HZ46_9GAMM</name>
<dbReference type="EMBL" id="JBHRTL010000031">
    <property type="protein sequence ID" value="MFC3156952.1"/>
    <property type="molecule type" value="Genomic_DNA"/>
</dbReference>
<organism evidence="3 4">
    <name type="scientific">Gilvimarinus japonicus</name>
    <dbReference type="NCBI Taxonomy" id="1796469"/>
    <lineage>
        <taxon>Bacteria</taxon>
        <taxon>Pseudomonadati</taxon>
        <taxon>Pseudomonadota</taxon>
        <taxon>Gammaproteobacteria</taxon>
        <taxon>Cellvibrionales</taxon>
        <taxon>Cellvibrionaceae</taxon>
        <taxon>Gilvimarinus</taxon>
    </lineage>
</organism>
<dbReference type="Gene3D" id="3.40.50.1110">
    <property type="entry name" value="SGNH hydrolase"/>
    <property type="match status" value="1"/>
</dbReference>
<proteinExistence type="predicted"/>
<dbReference type="InterPro" id="IPR013830">
    <property type="entry name" value="SGNH_hydro"/>
</dbReference>
<evidence type="ECO:0000313" key="4">
    <source>
        <dbReference type="Proteomes" id="UP001595548"/>
    </source>
</evidence>
<feature type="signal peptide" evidence="1">
    <location>
        <begin position="1"/>
        <end position="28"/>
    </location>
</feature>
<keyword evidence="4" id="KW-1185">Reference proteome</keyword>
<dbReference type="CDD" id="cd01822">
    <property type="entry name" value="Lysophospholipase_L1_like"/>
    <property type="match status" value="1"/>
</dbReference>
<dbReference type="InterPro" id="IPR008265">
    <property type="entry name" value="Lipase_GDSL_AS"/>
</dbReference>
<dbReference type="SUPFAM" id="SSF52266">
    <property type="entry name" value="SGNH hydrolase"/>
    <property type="match status" value="1"/>
</dbReference>
<dbReference type="Proteomes" id="UP001595548">
    <property type="component" value="Unassembled WGS sequence"/>
</dbReference>
<evidence type="ECO:0000313" key="3">
    <source>
        <dbReference type="EMBL" id="MFC3156952.1"/>
    </source>
</evidence>
<evidence type="ECO:0000259" key="2">
    <source>
        <dbReference type="Pfam" id="PF13472"/>
    </source>
</evidence>
<gene>
    <name evidence="3" type="ORF">ACFOEB_17215</name>
</gene>
<protein>
    <submittedName>
        <fullName evidence="3">Arylesterase</fullName>
    </submittedName>
</protein>
<sequence>MRATAVLRLFRQVLAIGLLLFSGVCAQAQTTPTIIILGDSLSAGYGIDLKAGWVQLLRERMAADKATSHYQIINASVSGETTQGALARLDKLLATHQPQIVIVELGGNDGLRGQPVKLMRQNLAEIIKKSQAASAKVLLAGMQIPPNYGTRYTQMFSDTYPALAKRFDVALVPFFLQDVALNPALMQGDDIHPNAEAQPTLLENVWPVLQPIL</sequence>
<dbReference type="InterPro" id="IPR036514">
    <property type="entry name" value="SGNH_hydro_sf"/>
</dbReference>
<reference evidence="4" key="1">
    <citation type="journal article" date="2019" name="Int. J. Syst. Evol. Microbiol.">
        <title>The Global Catalogue of Microorganisms (GCM) 10K type strain sequencing project: providing services to taxonomists for standard genome sequencing and annotation.</title>
        <authorList>
            <consortium name="The Broad Institute Genomics Platform"/>
            <consortium name="The Broad Institute Genome Sequencing Center for Infectious Disease"/>
            <person name="Wu L."/>
            <person name="Ma J."/>
        </authorList>
    </citation>
    <scope>NUCLEOTIDE SEQUENCE [LARGE SCALE GENOMIC DNA]</scope>
    <source>
        <strain evidence="4">KCTC 52141</strain>
    </source>
</reference>
<dbReference type="PANTHER" id="PTHR30383:SF24">
    <property type="entry name" value="THIOESTERASE 1_PROTEASE 1_LYSOPHOSPHOLIPASE L1"/>
    <property type="match status" value="1"/>
</dbReference>
<keyword evidence="1" id="KW-0732">Signal</keyword>